<dbReference type="InterPro" id="IPR038721">
    <property type="entry name" value="IS701-like_DDE_dom"/>
</dbReference>
<reference evidence="3" key="1">
    <citation type="submission" date="2019-08" db="EMBL/GenBank/DDBJ databases">
        <title>Limnoglobus roseus gen. nov., sp. nov., a novel freshwater planctomycete with a giant genome from the family Gemmataceae.</title>
        <authorList>
            <person name="Kulichevskaya I.S."/>
            <person name="Naumoff D.G."/>
            <person name="Miroshnikov K."/>
            <person name="Ivanova A."/>
            <person name="Philippov D.A."/>
            <person name="Hakobyan A."/>
            <person name="Rijpstra I.C."/>
            <person name="Sinninghe Damste J.S."/>
            <person name="Liesack W."/>
            <person name="Dedysh S.N."/>
        </authorList>
    </citation>
    <scope>NUCLEOTIDE SEQUENCE [LARGE SCALE GENOMIC DNA]</scope>
    <source>
        <strain evidence="3">PX52</strain>
    </source>
</reference>
<dbReference type="PANTHER" id="PTHR33627:SF1">
    <property type="entry name" value="TRANSPOSASE"/>
    <property type="match status" value="1"/>
</dbReference>
<name>A0A5C1A7B7_9BACT</name>
<dbReference type="AlphaFoldDB" id="A0A5C1A7B7"/>
<accession>A0A5C1A7B7</accession>
<dbReference type="Proteomes" id="UP000324974">
    <property type="component" value="Chromosome"/>
</dbReference>
<gene>
    <name evidence="2" type="ORF">PX52LOC_02030</name>
</gene>
<organism evidence="2 3">
    <name type="scientific">Limnoglobus roseus</name>
    <dbReference type="NCBI Taxonomy" id="2598579"/>
    <lineage>
        <taxon>Bacteria</taxon>
        <taxon>Pseudomonadati</taxon>
        <taxon>Planctomycetota</taxon>
        <taxon>Planctomycetia</taxon>
        <taxon>Gemmatales</taxon>
        <taxon>Gemmataceae</taxon>
        <taxon>Limnoglobus</taxon>
    </lineage>
</organism>
<dbReference type="RefSeq" id="WP_149109965.1">
    <property type="nucleotide sequence ID" value="NZ_CP042425.1"/>
</dbReference>
<dbReference type="Pfam" id="PF13546">
    <property type="entry name" value="DDE_5"/>
    <property type="match status" value="1"/>
</dbReference>
<proteinExistence type="predicted"/>
<dbReference type="InterPro" id="IPR039365">
    <property type="entry name" value="IS701-like"/>
</dbReference>
<evidence type="ECO:0000259" key="1">
    <source>
        <dbReference type="Pfam" id="PF13546"/>
    </source>
</evidence>
<dbReference type="OrthoDB" id="4954307at2"/>
<feature type="domain" description="Transposase IS701-like DDE" evidence="1">
    <location>
        <begin position="20"/>
        <end position="118"/>
    </location>
</feature>
<dbReference type="KEGG" id="lrs:PX52LOC_02030"/>
<evidence type="ECO:0000313" key="3">
    <source>
        <dbReference type="Proteomes" id="UP000324974"/>
    </source>
</evidence>
<evidence type="ECO:0000313" key="2">
    <source>
        <dbReference type="EMBL" id="QEL15121.1"/>
    </source>
</evidence>
<sequence>MTDQEILALGPAFATYLRRFRTHFGQDRTAGHFGNYCRGLLSDLPRKSVEPMALTSGTAVRTLQEFLVTARWDHASARDALQCHLRDLLVGLSGDRLGTVGMIDETSSRKWGDHTPGVW</sequence>
<dbReference type="PANTHER" id="PTHR33627">
    <property type="entry name" value="TRANSPOSASE"/>
    <property type="match status" value="1"/>
</dbReference>
<dbReference type="EMBL" id="CP042425">
    <property type="protein sequence ID" value="QEL15121.1"/>
    <property type="molecule type" value="Genomic_DNA"/>
</dbReference>
<protein>
    <submittedName>
        <fullName evidence="2">IS701 family transposase</fullName>
    </submittedName>
</protein>
<keyword evidence="3" id="KW-1185">Reference proteome</keyword>